<dbReference type="Proteomes" id="UP000076722">
    <property type="component" value="Unassembled WGS sequence"/>
</dbReference>
<reference evidence="2 3" key="1">
    <citation type="journal article" date="2016" name="Mol. Biol. Evol.">
        <title>Comparative Genomics of Early-Diverging Mushroom-Forming Fungi Provides Insights into the Origins of Lignocellulose Decay Capabilities.</title>
        <authorList>
            <person name="Nagy L.G."/>
            <person name="Riley R."/>
            <person name="Tritt A."/>
            <person name="Adam C."/>
            <person name="Daum C."/>
            <person name="Floudas D."/>
            <person name="Sun H."/>
            <person name="Yadav J.S."/>
            <person name="Pangilinan J."/>
            <person name="Larsson K.H."/>
            <person name="Matsuura K."/>
            <person name="Barry K."/>
            <person name="Labutti K."/>
            <person name="Kuo R."/>
            <person name="Ohm R.A."/>
            <person name="Bhattacharya S.S."/>
            <person name="Shirouzu T."/>
            <person name="Yoshinaga Y."/>
            <person name="Martin F.M."/>
            <person name="Grigoriev I.V."/>
            <person name="Hibbett D.S."/>
        </authorList>
    </citation>
    <scope>NUCLEOTIDE SEQUENCE [LARGE SCALE GENOMIC DNA]</scope>
    <source>
        <strain evidence="2 3">HHB9708</strain>
    </source>
</reference>
<feature type="compositionally biased region" description="Acidic residues" evidence="1">
    <location>
        <begin position="179"/>
        <end position="228"/>
    </location>
</feature>
<evidence type="ECO:0000313" key="3">
    <source>
        <dbReference type="Proteomes" id="UP000076722"/>
    </source>
</evidence>
<sequence length="228" mass="25104">MFTPAPSDRARRSYFATPVSPFVAFSPQRSSLRAATTKSPKARTTPFTPRLWKSKLSLSHITDPPSSPVVPTNQLQELGIHFSSGENAPDDLADIDEDVDIIARQQLHSARERCSELRGRIEDSKRRLGLTKALVETQEQYISDASAELGRVEDEIGQWRVLLHDQSAAPAPITMDNPLELDDSIEMEGSIEQDEDDAEGAEEGEDDAEGEEEGEDDAEAGEQVENDA</sequence>
<gene>
    <name evidence="2" type="ORF">SISNIDRAFT_490118</name>
</gene>
<protein>
    <submittedName>
        <fullName evidence="2">Uncharacterized protein</fullName>
    </submittedName>
</protein>
<organism evidence="2 3">
    <name type="scientific">Sistotremastrum niveocremeum HHB9708</name>
    <dbReference type="NCBI Taxonomy" id="1314777"/>
    <lineage>
        <taxon>Eukaryota</taxon>
        <taxon>Fungi</taxon>
        <taxon>Dikarya</taxon>
        <taxon>Basidiomycota</taxon>
        <taxon>Agaricomycotina</taxon>
        <taxon>Agaricomycetes</taxon>
        <taxon>Sistotremastrales</taxon>
        <taxon>Sistotremastraceae</taxon>
        <taxon>Sertulicium</taxon>
        <taxon>Sertulicium niveocremeum</taxon>
    </lineage>
</organism>
<feature type="region of interest" description="Disordered" evidence="1">
    <location>
        <begin position="171"/>
        <end position="228"/>
    </location>
</feature>
<name>A0A164PAH1_9AGAM</name>
<proteinExistence type="predicted"/>
<dbReference type="EMBL" id="KV419436">
    <property type="protein sequence ID" value="KZS88528.1"/>
    <property type="molecule type" value="Genomic_DNA"/>
</dbReference>
<evidence type="ECO:0000256" key="1">
    <source>
        <dbReference type="SAM" id="MobiDB-lite"/>
    </source>
</evidence>
<accession>A0A164PAH1</accession>
<dbReference type="AlphaFoldDB" id="A0A164PAH1"/>
<evidence type="ECO:0000313" key="2">
    <source>
        <dbReference type="EMBL" id="KZS88528.1"/>
    </source>
</evidence>
<keyword evidence="3" id="KW-1185">Reference proteome</keyword>